<name>A0A1B7MFV2_9AGAM</name>
<gene>
    <name evidence="2" type="ORF">K503DRAFT_777544</name>
</gene>
<dbReference type="OrthoDB" id="10398151at2759"/>
<organism evidence="2 3">
    <name type="scientific">Rhizopogon vinicolor AM-OR11-026</name>
    <dbReference type="NCBI Taxonomy" id="1314800"/>
    <lineage>
        <taxon>Eukaryota</taxon>
        <taxon>Fungi</taxon>
        <taxon>Dikarya</taxon>
        <taxon>Basidiomycota</taxon>
        <taxon>Agaricomycotina</taxon>
        <taxon>Agaricomycetes</taxon>
        <taxon>Agaricomycetidae</taxon>
        <taxon>Boletales</taxon>
        <taxon>Suillineae</taxon>
        <taxon>Rhizopogonaceae</taxon>
        <taxon>Rhizopogon</taxon>
    </lineage>
</organism>
<keyword evidence="3" id="KW-1185">Reference proteome</keyword>
<evidence type="ECO:0000256" key="1">
    <source>
        <dbReference type="SAM" id="MobiDB-lite"/>
    </source>
</evidence>
<proteinExistence type="predicted"/>
<sequence length="58" mass="6606">MLSTSTLAESYELHERSEALPTATAGPDEDDDMDEQLGYGKGKRRRTANRQYDAFWSH</sequence>
<evidence type="ECO:0000313" key="3">
    <source>
        <dbReference type="Proteomes" id="UP000092154"/>
    </source>
</evidence>
<dbReference type="AlphaFoldDB" id="A0A1B7MFV2"/>
<accession>A0A1B7MFV2</accession>
<feature type="region of interest" description="Disordered" evidence="1">
    <location>
        <begin position="1"/>
        <end position="58"/>
    </location>
</feature>
<dbReference type="InParanoid" id="A0A1B7MFV2"/>
<dbReference type="Proteomes" id="UP000092154">
    <property type="component" value="Unassembled WGS sequence"/>
</dbReference>
<reference evidence="2 3" key="1">
    <citation type="submission" date="2016-06" db="EMBL/GenBank/DDBJ databases">
        <title>Comparative genomics of the ectomycorrhizal sister species Rhizopogon vinicolor and Rhizopogon vesiculosus (Basidiomycota: Boletales) reveals a divergence of the mating type B locus.</title>
        <authorList>
            <consortium name="DOE Joint Genome Institute"/>
            <person name="Mujic A.B."/>
            <person name="Kuo A."/>
            <person name="Tritt A."/>
            <person name="Lipzen A."/>
            <person name="Chen C."/>
            <person name="Johnson J."/>
            <person name="Sharma A."/>
            <person name="Barry K."/>
            <person name="Grigoriev I.V."/>
            <person name="Spatafora J.W."/>
        </authorList>
    </citation>
    <scope>NUCLEOTIDE SEQUENCE [LARGE SCALE GENOMIC DNA]</scope>
    <source>
        <strain evidence="2 3">AM-OR11-026</strain>
    </source>
</reference>
<evidence type="ECO:0000313" key="2">
    <source>
        <dbReference type="EMBL" id="OAX31470.1"/>
    </source>
</evidence>
<dbReference type="EMBL" id="KV449386">
    <property type="protein sequence ID" value="OAX31470.1"/>
    <property type="molecule type" value="Genomic_DNA"/>
</dbReference>
<protein>
    <submittedName>
        <fullName evidence="2">Uncharacterized protein</fullName>
    </submittedName>
</protein>